<name>D5EDQ3_AMICL</name>
<dbReference type="Pfam" id="PF02589">
    <property type="entry name" value="LUD_dom"/>
    <property type="match status" value="1"/>
</dbReference>
<dbReference type="PANTHER" id="PTHR36179">
    <property type="entry name" value="LUD_DOM DOMAIN-CONTAINING PROTEIN"/>
    <property type="match status" value="1"/>
</dbReference>
<dbReference type="EMBL" id="CP001997">
    <property type="protein sequence ID" value="ADE56685.1"/>
    <property type="molecule type" value="Genomic_DNA"/>
</dbReference>
<keyword evidence="3" id="KW-1185">Reference proteome</keyword>
<evidence type="ECO:0000259" key="1">
    <source>
        <dbReference type="Pfam" id="PF02589"/>
    </source>
</evidence>
<dbReference type="InterPro" id="IPR009501">
    <property type="entry name" value="UCP020269"/>
</dbReference>
<feature type="domain" description="LUD" evidence="1">
    <location>
        <begin position="23"/>
        <end position="214"/>
    </location>
</feature>
<gene>
    <name evidence="2" type="ordered locus">Amico_0549</name>
</gene>
<dbReference type="OrthoDB" id="9809147at2"/>
<dbReference type="PIRSF" id="PIRSF020269">
    <property type="entry name" value="DUF1121"/>
    <property type="match status" value="1"/>
</dbReference>
<dbReference type="Proteomes" id="UP000002366">
    <property type="component" value="Chromosome"/>
</dbReference>
<dbReference type="AlphaFoldDB" id="D5EDQ3"/>
<dbReference type="HOGENOM" id="CLU_107893_1_0_0"/>
<dbReference type="eggNOG" id="COG1139">
    <property type="taxonomic scope" value="Bacteria"/>
</dbReference>
<sequence length="220" mass="23939">MTNKKDPFAAAQTASNRQLGVNVVKNLTSKGFEAIYVDTGEQALEEVLKLIPQNATVGIPGSVTIRQIGAIEKLQERGCTIAQHWDPTLSPEQKKEVLKKEFLSDYFLTSSNALTEEGMLVNIDGTGNRVSAMAWGTNILIFVVGINKIARDVDSALARIRDKATPPNAIRLNIDTPCSHVGHCVDCNSATRVCRAILILERPTTGRETHVIVVGENLGY</sequence>
<dbReference type="PANTHER" id="PTHR36179:SF2">
    <property type="entry name" value="LUD DOMAIN-CONTAINING PROTEIN"/>
    <property type="match status" value="1"/>
</dbReference>
<proteinExistence type="predicted"/>
<organism evidence="2 3">
    <name type="scientific">Aminobacterium colombiense (strain DSM 12261 / ALA-1)</name>
    <dbReference type="NCBI Taxonomy" id="572547"/>
    <lineage>
        <taxon>Bacteria</taxon>
        <taxon>Thermotogati</taxon>
        <taxon>Synergistota</taxon>
        <taxon>Synergistia</taxon>
        <taxon>Synergistales</taxon>
        <taxon>Aminobacteriaceae</taxon>
        <taxon>Aminobacterium</taxon>
    </lineage>
</organism>
<evidence type="ECO:0000313" key="2">
    <source>
        <dbReference type="EMBL" id="ADE56685.1"/>
    </source>
</evidence>
<dbReference type="STRING" id="572547.Amico_0549"/>
<protein>
    <recommendedName>
        <fullName evidence="1">LUD domain-containing protein</fullName>
    </recommendedName>
</protein>
<evidence type="ECO:0000313" key="3">
    <source>
        <dbReference type="Proteomes" id="UP000002366"/>
    </source>
</evidence>
<dbReference type="RefSeq" id="WP_013047951.1">
    <property type="nucleotide sequence ID" value="NC_014011.1"/>
</dbReference>
<dbReference type="KEGG" id="aco:Amico_0549"/>
<reference evidence="2 3" key="1">
    <citation type="journal article" date="2010" name="Stand. Genomic Sci.">
        <title>Complete genome sequence of Aminobacterium colombiense type strain (ALA-1).</title>
        <authorList>
            <person name="Chertkov O."/>
            <person name="Sikorski J."/>
            <person name="Brambilla E."/>
            <person name="Lapidus A."/>
            <person name="Copeland A."/>
            <person name="Glavina Del Rio T."/>
            <person name="Nolan M."/>
            <person name="Lucas S."/>
            <person name="Tice H."/>
            <person name="Cheng J.F."/>
            <person name="Han C."/>
            <person name="Detter J.C."/>
            <person name="Bruce D."/>
            <person name="Tapia R."/>
            <person name="Goodwin L."/>
            <person name="Pitluck S."/>
            <person name="Liolios K."/>
            <person name="Ivanova N."/>
            <person name="Mavromatis K."/>
            <person name="Ovchinnikova G."/>
            <person name="Pati A."/>
            <person name="Chen A."/>
            <person name="Palaniappan K."/>
            <person name="Land M."/>
            <person name="Hauser L."/>
            <person name="Chang Y.J."/>
            <person name="Jeffries C.D."/>
            <person name="Spring S."/>
            <person name="Rohde M."/>
            <person name="Goker M."/>
            <person name="Bristow J."/>
            <person name="Eisen J.A."/>
            <person name="Markowitz V."/>
            <person name="Hugenholtz P."/>
            <person name="Kyrpides N.C."/>
            <person name="Klenk H.P."/>
        </authorList>
    </citation>
    <scope>NUCLEOTIDE SEQUENCE [LARGE SCALE GENOMIC DNA]</scope>
    <source>
        <strain evidence="3">DSM 12261 / ALA-1</strain>
    </source>
</reference>
<accession>D5EDQ3</accession>
<dbReference type="InterPro" id="IPR003741">
    <property type="entry name" value="LUD_dom"/>
</dbReference>